<dbReference type="Pfam" id="PF01925">
    <property type="entry name" value="TauE"/>
    <property type="match status" value="1"/>
</dbReference>
<organism evidence="9 10">
    <name type="scientific">Pseudonocardia spirodelae</name>
    <dbReference type="NCBI Taxonomy" id="3133431"/>
    <lineage>
        <taxon>Bacteria</taxon>
        <taxon>Bacillati</taxon>
        <taxon>Actinomycetota</taxon>
        <taxon>Actinomycetes</taxon>
        <taxon>Pseudonocardiales</taxon>
        <taxon>Pseudonocardiaceae</taxon>
        <taxon>Pseudonocardia</taxon>
    </lineage>
</organism>
<accession>A0ABU8TDV9</accession>
<evidence type="ECO:0000313" key="9">
    <source>
        <dbReference type="EMBL" id="MEJ8281600.1"/>
    </source>
</evidence>
<comment type="subcellular location">
    <subcellularLocation>
        <location evidence="1 8">Cell membrane</location>
        <topology evidence="1 8">Multi-pass membrane protein</topology>
    </subcellularLocation>
</comment>
<feature type="transmembrane region" description="Helical" evidence="8">
    <location>
        <begin position="222"/>
        <end position="240"/>
    </location>
</feature>
<comment type="similarity">
    <text evidence="2 8">Belongs to the 4-toluene sulfonate uptake permease (TSUP) (TC 2.A.102) family.</text>
</comment>
<dbReference type="PANTHER" id="PTHR30269">
    <property type="entry name" value="TRANSMEMBRANE PROTEIN YFCA"/>
    <property type="match status" value="1"/>
</dbReference>
<proteinExistence type="inferred from homology"/>
<reference evidence="9 10" key="1">
    <citation type="submission" date="2024-03" db="EMBL/GenBank/DDBJ databases">
        <title>Draft genome sequence of Pseudonocardia sp. DW16-2.</title>
        <authorList>
            <person name="Duangmal K."/>
        </authorList>
    </citation>
    <scope>NUCLEOTIDE SEQUENCE [LARGE SCALE GENOMIC DNA]</scope>
    <source>
        <strain evidence="9 10">DW16-2</strain>
    </source>
</reference>
<keyword evidence="4 8" id="KW-1003">Cell membrane</keyword>
<dbReference type="RefSeq" id="WP_340294119.1">
    <property type="nucleotide sequence ID" value="NZ_JBBJUP010000021.1"/>
</dbReference>
<evidence type="ECO:0000256" key="2">
    <source>
        <dbReference type="ARBA" id="ARBA00009142"/>
    </source>
</evidence>
<evidence type="ECO:0000256" key="8">
    <source>
        <dbReference type="RuleBase" id="RU363041"/>
    </source>
</evidence>
<feature type="transmembrane region" description="Helical" evidence="8">
    <location>
        <begin position="126"/>
        <end position="152"/>
    </location>
</feature>
<dbReference type="EMBL" id="JBBJUP010000021">
    <property type="protein sequence ID" value="MEJ8281600.1"/>
    <property type="molecule type" value="Genomic_DNA"/>
</dbReference>
<evidence type="ECO:0000256" key="3">
    <source>
        <dbReference type="ARBA" id="ARBA00022448"/>
    </source>
</evidence>
<keyword evidence="10" id="KW-1185">Reference proteome</keyword>
<feature type="transmembrane region" description="Helical" evidence="8">
    <location>
        <begin position="190"/>
        <end position="210"/>
    </location>
</feature>
<evidence type="ECO:0000256" key="6">
    <source>
        <dbReference type="ARBA" id="ARBA00022989"/>
    </source>
</evidence>
<gene>
    <name evidence="9" type="ORF">WJX68_21875</name>
</gene>
<feature type="transmembrane region" description="Helical" evidence="8">
    <location>
        <begin position="12"/>
        <end position="32"/>
    </location>
</feature>
<evidence type="ECO:0000256" key="4">
    <source>
        <dbReference type="ARBA" id="ARBA00022475"/>
    </source>
</evidence>
<evidence type="ECO:0000256" key="1">
    <source>
        <dbReference type="ARBA" id="ARBA00004651"/>
    </source>
</evidence>
<feature type="transmembrane region" description="Helical" evidence="8">
    <location>
        <begin position="44"/>
        <end position="62"/>
    </location>
</feature>
<evidence type="ECO:0000256" key="5">
    <source>
        <dbReference type="ARBA" id="ARBA00022692"/>
    </source>
</evidence>
<comment type="caution">
    <text evidence="9">The sequence shown here is derived from an EMBL/GenBank/DDBJ whole genome shotgun (WGS) entry which is preliminary data.</text>
</comment>
<feature type="transmembrane region" description="Helical" evidence="8">
    <location>
        <begin position="164"/>
        <end position="184"/>
    </location>
</feature>
<evidence type="ECO:0000256" key="7">
    <source>
        <dbReference type="ARBA" id="ARBA00023136"/>
    </source>
</evidence>
<keyword evidence="7 8" id="KW-0472">Membrane</keyword>
<feature type="transmembrane region" description="Helical" evidence="8">
    <location>
        <begin position="99"/>
        <end position="120"/>
    </location>
</feature>
<keyword evidence="3" id="KW-0813">Transport</keyword>
<name>A0ABU8TDV9_9PSEU</name>
<sequence length="241" mass="24120">MTIVWTELLVAGLVVAVGALVQGAVGFGMALVATPLLALIDPSWVPVPVLVVATAIGFAGWWRERDGTDWPGVGWALLGRLPGTALGTYLVVTLSPRVFTVTVALIVLVCVLVSFAPVRVRPAPPALLGAGVVAGVSGTAAAIGGPPVALLYQHESGPRIRATLAAFFLVGTAVSLAGLGLGGAVDAAGLLHGLLLLPFLLVGFLASGPARPLVDRGATRPAVLGLSALAALGLLAQGLFG</sequence>
<keyword evidence="6 8" id="KW-1133">Transmembrane helix</keyword>
<dbReference type="InterPro" id="IPR002781">
    <property type="entry name" value="TM_pro_TauE-like"/>
</dbReference>
<dbReference type="InterPro" id="IPR052017">
    <property type="entry name" value="TSUP"/>
</dbReference>
<dbReference type="PANTHER" id="PTHR30269:SF37">
    <property type="entry name" value="MEMBRANE TRANSPORTER PROTEIN"/>
    <property type="match status" value="1"/>
</dbReference>
<keyword evidence="5 8" id="KW-0812">Transmembrane</keyword>
<dbReference type="Proteomes" id="UP001364211">
    <property type="component" value="Unassembled WGS sequence"/>
</dbReference>
<protein>
    <recommendedName>
        <fullName evidence="8">Probable membrane transporter protein</fullName>
    </recommendedName>
</protein>
<evidence type="ECO:0000313" key="10">
    <source>
        <dbReference type="Proteomes" id="UP001364211"/>
    </source>
</evidence>